<evidence type="ECO:0000313" key="9">
    <source>
        <dbReference type="EMBL" id="UWE05221.1"/>
    </source>
</evidence>
<evidence type="ECO:0000256" key="7">
    <source>
        <dbReference type="SAM" id="Phobius"/>
    </source>
</evidence>
<evidence type="ECO:0000256" key="6">
    <source>
        <dbReference type="ARBA" id="ARBA00023136"/>
    </source>
</evidence>
<evidence type="ECO:0000256" key="5">
    <source>
        <dbReference type="ARBA" id="ARBA00022989"/>
    </source>
</evidence>
<evidence type="ECO:0000256" key="3">
    <source>
        <dbReference type="ARBA" id="ARBA00022475"/>
    </source>
</evidence>
<organism evidence="9 10">
    <name type="scientific">Laceyella sacchari</name>
    <name type="common">Thermoactinomyces thalpophilus</name>
    <dbReference type="NCBI Taxonomy" id="37482"/>
    <lineage>
        <taxon>Bacteria</taxon>
        <taxon>Bacillati</taxon>
        <taxon>Bacillota</taxon>
        <taxon>Bacilli</taxon>
        <taxon>Bacillales</taxon>
        <taxon>Thermoactinomycetaceae</taxon>
        <taxon>Laceyella</taxon>
    </lineage>
</organism>
<feature type="transmembrane region" description="Helical" evidence="7">
    <location>
        <begin position="167"/>
        <end position="192"/>
    </location>
</feature>
<proteinExistence type="predicted"/>
<accession>A0ABY5U6G8</accession>
<feature type="transmembrane region" description="Helical" evidence="7">
    <location>
        <begin position="71"/>
        <end position="91"/>
    </location>
</feature>
<dbReference type="InterPro" id="IPR020846">
    <property type="entry name" value="MFS_dom"/>
</dbReference>
<dbReference type="Proteomes" id="UP001058650">
    <property type="component" value="Chromosome"/>
</dbReference>
<keyword evidence="3" id="KW-1003">Cell membrane</keyword>
<feature type="transmembrane region" description="Helical" evidence="7">
    <location>
        <begin position="111"/>
        <end position="130"/>
    </location>
</feature>
<evidence type="ECO:0000259" key="8">
    <source>
        <dbReference type="PROSITE" id="PS50850"/>
    </source>
</evidence>
<dbReference type="PROSITE" id="PS50850">
    <property type="entry name" value="MFS"/>
    <property type="match status" value="1"/>
</dbReference>
<name>A0ABY5U6G8_LACSH</name>
<keyword evidence="2" id="KW-0813">Transport</keyword>
<dbReference type="InterPro" id="IPR011701">
    <property type="entry name" value="MFS"/>
</dbReference>
<feature type="transmembrane region" description="Helical" evidence="7">
    <location>
        <begin position="142"/>
        <end position="161"/>
    </location>
</feature>
<feature type="domain" description="Major facilitator superfamily (MFS) profile" evidence="8">
    <location>
        <begin position="73"/>
        <end position="264"/>
    </location>
</feature>
<protein>
    <submittedName>
        <fullName evidence="9">MFS transporter</fullName>
    </submittedName>
</protein>
<feature type="transmembrane region" description="Helical" evidence="7">
    <location>
        <begin position="204"/>
        <end position="224"/>
    </location>
</feature>
<reference evidence="9" key="1">
    <citation type="submission" date="2022-08" db="EMBL/GenBank/DDBJ databases">
        <title>The complete genome sequence of the thermophilic bacterium Laceyella sacchari FBKL4.010 reveals the basis for tetramethylpyrazine biosynthesis in Moutai-flavor Daqu.</title>
        <authorList>
            <person name="Li D."/>
            <person name="Huang W."/>
            <person name="Wang C."/>
            <person name="Qiu S."/>
        </authorList>
    </citation>
    <scope>NUCLEOTIDE SEQUENCE</scope>
    <source>
        <strain evidence="9">FBKL4.014</strain>
    </source>
</reference>
<dbReference type="EMBL" id="CP103866">
    <property type="protein sequence ID" value="UWE05221.1"/>
    <property type="molecule type" value="Genomic_DNA"/>
</dbReference>
<dbReference type="InterPro" id="IPR050171">
    <property type="entry name" value="MFS_Transporters"/>
</dbReference>
<keyword evidence="10" id="KW-1185">Reference proteome</keyword>
<evidence type="ECO:0000256" key="1">
    <source>
        <dbReference type="ARBA" id="ARBA00004651"/>
    </source>
</evidence>
<evidence type="ECO:0000256" key="2">
    <source>
        <dbReference type="ARBA" id="ARBA00022448"/>
    </source>
</evidence>
<keyword evidence="4 7" id="KW-0812">Transmembrane</keyword>
<feature type="transmembrane region" description="Helical" evidence="7">
    <location>
        <begin position="230"/>
        <end position="252"/>
    </location>
</feature>
<comment type="subcellular location">
    <subcellularLocation>
        <location evidence="1">Cell membrane</location>
        <topology evidence="1">Multi-pass membrane protein</topology>
    </subcellularLocation>
</comment>
<dbReference type="Pfam" id="PF07690">
    <property type="entry name" value="MFS_1"/>
    <property type="match status" value="1"/>
</dbReference>
<evidence type="ECO:0000256" key="4">
    <source>
        <dbReference type="ARBA" id="ARBA00022692"/>
    </source>
</evidence>
<gene>
    <name evidence="9" type="ORF">NYR52_09980</name>
</gene>
<dbReference type="PANTHER" id="PTHR23517:SF10">
    <property type="entry name" value="MAJOR FACILITATOR SUPERFAMILY (MFS) PROFILE DOMAIN-CONTAINING PROTEIN"/>
    <property type="match status" value="1"/>
</dbReference>
<dbReference type="InterPro" id="IPR036259">
    <property type="entry name" value="MFS_trans_sf"/>
</dbReference>
<dbReference type="PANTHER" id="PTHR23517">
    <property type="entry name" value="RESISTANCE PROTEIN MDTM, PUTATIVE-RELATED-RELATED"/>
    <property type="match status" value="1"/>
</dbReference>
<keyword evidence="5 7" id="KW-1133">Transmembrane helix</keyword>
<keyword evidence="6 7" id="KW-0472">Membrane</keyword>
<dbReference type="Gene3D" id="1.20.1250.20">
    <property type="entry name" value="MFS general substrate transporter like domains"/>
    <property type="match status" value="1"/>
</dbReference>
<feature type="transmembrane region" description="Helical" evidence="7">
    <location>
        <begin position="20"/>
        <end position="41"/>
    </location>
</feature>
<evidence type="ECO:0000313" key="10">
    <source>
        <dbReference type="Proteomes" id="UP001058650"/>
    </source>
</evidence>
<dbReference type="SUPFAM" id="SSF103473">
    <property type="entry name" value="MFS general substrate transporter"/>
    <property type="match status" value="1"/>
</dbReference>
<sequence length="264" mass="29268">MSSNLGVALGAAIGGMLAQISFMYVFLANGLLYLAFLWIVLKRFPYPDRDSKALKEISSAGLAVGSGKRRWISLLVLCVGYMLCWMAYVQWQSNISTFMLTLDYPTALYSLLWTVNGLVILCAQPLITYVTKRWLVSLRSQLIAGVILFMLALLGLSQFHLPFAWMIVWMTLMTLGEILIWAAVPTAAAELAPPRQSGRYQGMVSFAVTAGRMVGPVFGAIVVERGRAEGMLWVMSAILLIPIVHFACYHLFAKDMLHAHQPSQ</sequence>